<dbReference type="InterPro" id="IPR013087">
    <property type="entry name" value="Znf_C2H2_type"/>
</dbReference>
<dbReference type="Gene3D" id="3.40.1440.10">
    <property type="entry name" value="GIY-YIG endonuclease"/>
    <property type="match status" value="1"/>
</dbReference>
<feature type="region of interest" description="Disordered" evidence="1">
    <location>
        <begin position="390"/>
        <end position="500"/>
    </location>
</feature>
<dbReference type="PANTHER" id="PTHR21301:SF10">
    <property type="entry name" value="REVERSE TRANSCRIPTASE DOMAIN-CONTAINING PROTEIN"/>
    <property type="match status" value="1"/>
</dbReference>
<sequence length="695" mass="80442">MDRHQYITEAQRQLSNTIHYKPIEESIQIQTQLAVRNIIQTLYNKKYITSKQKNYLYGPENPRPRHFYLLPKIHKDPQTWTIPYEVPPGRPIVSDCNSSTYKISEYIEHFLGPLSTKHPSYIKDTYHFLETIRPMAVPTKSYLFTIDIESLYTNINTTAGLQAVTSTFREHPDINRPDPEIIQLLTICLNNNDFQFNNQNYLQIHGTAMGQRFAPSYANIYMSEWEREALAKCTHKPIIYLRFLDDIFGIWPHNINQFDTFIKTLNDHHPAIKLKHTIDSTQVHFLDTTVFFQPSTGKHTNLLTKVYFKTTDTHALLHKNSYHPKHTFQGIIKSQIIRFYRISSQHTDFNSAVSSLFKSLRNRGYSKRFLRYIKNKTLATLAPARSYTHTAPAQVPDTDAYTTTPDITTYHNPPFPHPKQGLHPNPLPNPYPPPTSPNPASPYPKQGLYPNPTLNPKPNLLLTDPNPNLPAPYPKQGLYPNPTPAPNPNPDNNPTTQSPTHIIPFISTFSRKMTGFHQTIKQNFTHLQLQHPAFRNHKTISAYRRNKNLKDILVHSKFTDHKPQTHPEYSTHYRNRKFITNTYSGASYPTLGTFSLNTSNTVYIITCTICNKHYIGETKHNIHTRLKQHMYTIRQGKLNTPIVQHFQQHPYNKLIITGLEANDGWSTGQRKRAEKGWIFRLDTKAPNGLNDKQNL</sequence>
<organism evidence="4">
    <name type="scientific">Larimichthys crocea</name>
    <name type="common">Large yellow croaker</name>
    <name type="synonym">Pseudosciaena crocea</name>
    <dbReference type="NCBI Taxonomy" id="215358"/>
    <lineage>
        <taxon>Eukaryota</taxon>
        <taxon>Metazoa</taxon>
        <taxon>Chordata</taxon>
        <taxon>Craniata</taxon>
        <taxon>Vertebrata</taxon>
        <taxon>Euteleostomi</taxon>
        <taxon>Actinopterygii</taxon>
        <taxon>Neopterygii</taxon>
        <taxon>Teleostei</taxon>
        <taxon>Neoteleostei</taxon>
        <taxon>Acanthomorphata</taxon>
        <taxon>Eupercaria</taxon>
        <taxon>Sciaenidae</taxon>
        <taxon>Larimichthys</taxon>
    </lineage>
</organism>
<dbReference type="SUPFAM" id="SSF82771">
    <property type="entry name" value="GIY-YIG endonuclease"/>
    <property type="match status" value="1"/>
</dbReference>
<feature type="domain" description="GIY-YIG" evidence="2">
    <location>
        <begin position="598"/>
        <end position="673"/>
    </location>
</feature>
<dbReference type="PROSITE" id="PS50878">
    <property type="entry name" value="RT_POL"/>
    <property type="match status" value="1"/>
</dbReference>
<evidence type="ECO:0000256" key="1">
    <source>
        <dbReference type="SAM" id="MobiDB-lite"/>
    </source>
</evidence>
<feature type="compositionally biased region" description="Pro residues" evidence="1">
    <location>
        <begin position="481"/>
        <end position="491"/>
    </location>
</feature>
<accession>A0A0F8CGT9</accession>
<gene>
    <name evidence="4" type="ORF">EH28_00382</name>
</gene>
<feature type="compositionally biased region" description="Pro residues" evidence="1">
    <location>
        <begin position="425"/>
        <end position="442"/>
    </location>
</feature>
<dbReference type="Pfam" id="PF26215">
    <property type="entry name" value="HTH_animal"/>
    <property type="match status" value="1"/>
</dbReference>
<dbReference type="AlphaFoldDB" id="A0A0F8CGT9"/>
<dbReference type="Pfam" id="PF01541">
    <property type="entry name" value="GIY-YIG"/>
    <property type="match status" value="1"/>
</dbReference>
<dbReference type="PROSITE" id="PS00028">
    <property type="entry name" value="ZINC_FINGER_C2H2_1"/>
    <property type="match status" value="1"/>
</dbReference>
<feature type="compositionally biased region" description="Low complexity" evidence="1">
    <location>
        <begin position="450"/>
        <end position="466"/>
    </location>
</feature>
<evidence type="ECO:0000313" key="4">
    <source>
        <dbReference type="EMBL" id="KKF19074.1"/>
    </source>
</evidence>
<proteinExistence type="predicted"/>
<protein>
    <recommendedName>
        <fullName evidence="5">Reverse transcriptase domain-containing protein</fullName>
    </recommendedName>
</protein>
<dbReference type="InterPro" id="IPR035901">
    <property type="entry name" value="GIY-YIG_endonuc_sf"/>
</dbReference>
<dbReference type="EMBL" id="KQ042090">
    <property type="protein sequence ID" value="KKF19074.1"/>
    <property type="molecule type" value="Genomic_DNA"/>
</dbReference>
<dbReference type="InterPro" id="IPR058912">
    <property type="entry name" value="HTH_animal"/>
</dbReference>
<evidence type="ECO:0000259" key="3">
    <source>
        <dbReference type="PROSITE" id="PS50878"/>
    </source>
</evidence>
<evidence type="ECO:0000259" key="2">
    <source>
        <dbReference type="PROSITE" id="PS50164"/>
    </source>
</evidence>
<dbReference type="PANTHER" id="PTHR21301">
    <property type="entry name" value="REVERSE TRANSCRIPTASE"/>
    <property type="match status" value="1"/>
</dbReference>
<feature type="compositionally biased region" description="Low complexity" evidence="1">
    <location>
        <begin position="396"/>
        <end position="410"/>
    </location>
</feature>
<dbReference type="InterPro" id="IPR000305">
    <property type="entry name" value="GIY-YIG_endonuc"/>
</dbReference>
<feature type="domain" description="Reverse transcriptase" evidence="3">
    <location>
        <begin position="51"/>
        <end position="333"/>
    </location>
</feature>
<dbReference type="InterPro" id="IPR000477">
    <property type="entry name" value="RT_dom"/>
</dbReference>
<evidence type="ECO:0008006" key="5">
    <source>
        <dbReference type="Google" id="ProtNLM"/>
    </source>
</evidence>
<dbReference type="PROSITE" id="PS50164">
    <property type="entry name" value="GIY_YIG"/>
    <property type="match status" value="1"/>
</dbReference>
<name>A0A0F8CGT9_LARCR</name>
<reference evidence="4" key="1">
    <citation type="journal article" date="2015" name="PLoS Genet.">
        <title>Genome Sequencing of the Perciform Fish Larimichthys crocea Provides Insights into Molecular and Genetic Mechanisms of Stress Adaptation.</title>
        <authorList>
            <person name="Ao J."/>
            <person name="Mu Y."/>
            <person name="Xiang L.X."/>
            <person name="Fan D."/>
            <person name="Feng M."/>
            <person name="Zhang S."/>
            <person name="Shi Q."/>
            <person name="Zhu L.Y."/>
            <person name="Li T."/>
            <person name="Ding Y."/>
            <person name="Nie L."/>
            <person name="Li Q."/>
            <person name="Dong W.R."/>
            <person name="Jiang L."/>
            <person name="Sun B."/>
            <person name="Zhang X."/>
            <person name="Li M."/>
            <person name="Zhang H.Q."/>
            <person name="Xie S."/>
            <person name="Zhu Y."/>
            <person name="Jiang X."/>
            <person name="Wang X."/>
            <person name="Mu P."/>
            <person name="Chen W."/>
            <person name="Yue Z."/>
            <person name="Wang Z."/>
            <person name="Wang J."/>
            <person name="Shao J.Z."/>
            <person name="Chen X."/>
        </authorList>
    </citation>
    <scope>NUCLEOTIDE SEQUENCE [LARGE SCALE GENOMIC DNA]</scope>
    <source>
        <strain evidence="4">SSNF</strain>
        <tissue evidence="4">Blood</tissue>
    </source>
</reference>